<sequence>MNLFKKGSIFLTFFGSCLAVGLIVAALGTKCWVTARAKRLSNPNESDGKINLGLFEGEKKLNVKYGWREYPIQVTKLVRSEPEFLMYWAWIGTIGCLLVGLLFSTLCAVFAVLNTATNQYLALLGIPGLYIWNLLAASFQTFSVILWVVQFIQKLQYNVMSREDLDNRWTSEGMASLGFSFWFVVGAIIVHFGNVLAIYIGTREPKKFKSSIPVVEEKSGGAIMLY</sequence>
<protein>
    <recommendedName>
        <fullName evidence="10">Clarin-2</fullName>
    </recommendedName>
</protein>
<feature type="transmembrane region" description="Helical" evidence="6">
    <location>
        <begin position="120"/>
        <end position="153"/>
    </location>
</feature>
<dbReference type="Proteomes" id="UP001372834">
    <property type="component" value="Unassembled WGS sequence"/>
</dbReference>
<evidence type="ECO:0000256" key="2">
    <source>
        <dbReference type="ARBA" id="ARBA00005787"/>
    </source>
</evidence>
<dbReference type="PANTHER" id="PTHR31548:SF1">
    <property type="entry name" value="LD47387P"/>
    <property type="match status" value="1"/>
</dbReference>
<dbReference type="GO" id="GO:0016020">
    <property type="term" value="C:membrane"/>
    <property type="evidence" value="ECO:0007669"/>
    <property type="project" value="UniProtKB-SubCell"/>
</dbReference>
<dbReference type="PROSITE" id="PS51257">
    <property type="entry name" value="PROKAR_LIPOPROTEIN"/>
    <property type="match status" value="1"/>
</dbReference>
<evidence type="ECO:0000256" key="1">
    <source>
        <dbReference type="ARBA" id="ARBA00004141"/>
    </source>
</evidence>
<evidence type="ECO:0000256" key="7">
    <source>
        <dbReference type="SAM" id="SignalP"/>
    </source>
</evidence>
<comment type="caution">
    <text evidence="8">The sequence shown here is derived from an EMBL/GenBank/DDBJ whole genome shotgun (WGS) entry which is preliminary data.</text>
</comment>
<comment type="subcellular location">
    <subcellularLocation>
        <location evidence="1">Membrane</location>
        <topology evidence="1">Multi-pass membrane protein</topology>
    </subcellularLocation>
</comment>
<organism evidence="8 9">
    <name type="scientific">Polyplax serrata</name>
    <name type="common">Common mouse louse</name>
    <dbReference type="NCBI Taxonomy" id="468196"/>
    <lineage>
        <taxon>Eukaryota</taxon>
        <taxon>Metazoa</taxon>
        <taxon>Ecdysozoa</taxon>
        <taxon>Arthropoda</taxon>
        <taxon>Hexapoda</taxon>
        <taxon>Insecta</taxon>
        <taxon>Pterygota</taxon>
        <taxon>Neoptera</taxon>
        <taxon>Paraneoptera</taxon>
        <taxon>Psocodea</taxon>
        <taxon>Troctomorpha</taxon>
        <taxon>Phthiraptera</taxon>
        <taxon>Anoplura</taxon>
        <taxon>Polyplacidae</taxon>
        <taxon>Polyplax</taxon>
    </lineage>
</organism>
<gene>
    <name evidence="8" type="ORF">RUM43_013065</name>
</gene>
<name>A0AAN8NRG2_POLSC</name>
<evidence type="ECO:0000256" key="6">
    <source>
        <dbReference type="SAM" id="Phobius"/>
    </source>
</evidence>
<dbReference type="Pfam" id="PF25807">
    <property type="entry name" value="Clarin-2"/>
    <property type="match status" value="1"/>
</dbReference>
<proteinExistence type="inferred from homology"/>
<dbReference type="Gene3D" id="1.20.140.150">
    <property type="match status" value="1"/>
</dbReference>
<comment type="similarity">
    <text evidence="2">Belongs to the clarin family.</text>
</comment>
<feature type="transmembrane region" description="Helical" evidence="6">
    <location>
        <begin position="87"/>
        <end position="113"/>
    </location>
</feature>
<evidence type="ECO:0000313" key="9">
    <source>
        <dbReference type="Proteomes" id="UP001372834"/>
    </source>
</evidence>
<accession>A0AAN8NRG2</accession>
<dbReference type="InterPro" id="IPR026748">
    <property type="entry name" value="Clarin"/>
</dbReference>
<evidence type="ECO:0000256" key="4">
    <source>
        <dbReference type="ARBA" id="ARBA00022989"/>
    </source>
</evidence>
<dbReference type="PANTHER" id="PTHR31548">
    <property type="entry name" value="CLARIN"/>
    <property type="match status" value="1"/>
</dbReference>
<dbReference type="EMBL" id="JAWJWE010000041">
    <property type="protein sequence ID" value="KAK6618674.1"/>
    <property type="molecule type" value="Genomic_DNA"/>
</dbReference>
<keyword evidence="4 6" id="KW-1133">Transmembrane helix</keyword>
<keyword evidence="7" id="KW-0732">Signal</keyword>
<feature type="signal peptide" evidence="7">
    <location>
        <begin position="1"/>
        <end position="19"/>
    </location>
</feature>
<dbReference type="AlphaFoldDB" id="A0AAN8NRG2"/>
<feature type="transmembrane region" description="Helical" evidence="6">
    <location>
        <begin position="173"/>
        <end position="200"/>
    </location>
</feature>
<evidence type="ECO:0000256" key="3">
    <source>
        <dbReference type="ARBA" id="ARBA00022692"/>
    </source>
</evidence>
<keyword evidence="3 6" id="KW-0812">Transmembrane</keyword>
<dbReference type="GO" id="GO:0007605">
    <property type="term" value="P:sensory perception of sound"/>
    <property type="evidence" value="ECO:0007669"/>
    <property type="project" value="UniProtKB-ARBA"/>
</dbReference>
<evidence type="ECO:0000313" key="8">
    <source>
        <dbReference type="EMBL" id="KAK6618674.1"/>
    </source>
</evidence>
<feature type="chain" id="PRO_5042883173" description="Clarin-2" evidence="7">
    <location>
        <begin position="20"/>
        <end position="226"/>
    </location>
</feature>
<keyword evidence="5 6" id="KW-0472">Membrane</keyword>
<reference evidence="8 9" key="1">
    <citation type="submission" date="2023-10" db="EMBL/GenBank/DDBJ databases">
        <title>Genomes of two closely related lineages of the louse Polyplax serrata with different host specificities.</title>
        <authorList>
            <person name="Martinu J."/>
            <person name="Tarabai H."/>
            <person name="Stefka J."/>
            <person name="Hypsa V."/>
        </authorList>
    </citation>
    <scope>NUCLEOTIDE SEQUENCE [LARGE SCALE GENOMIC DNA]</scope>
    <source>
        <strain evidence="8">HR10_N</strain>
    </source>
</reference>
<evidence type="ECO:0000256" key="5">
    <source>
        <dbReference type="ARBA" id="ARBA00023136"/>
    </source>
</evidence>
<evidence type="ECO:0008006" key="10">
    <source>
        <dbReference type="Google" id="ProtNLM"/>
    </source>
</evidence>